<comment type="caution">
    <text evidence="2">The sequence shown here is derived from an EMBL/GenBank/DDBJ whole genome shotgun (WGS) entry which is preliminary data.</text>
</comment>
<accession>X1UQW7</accession>
<protein>
    <recommendedName>
        <fullName evidence="1">N-acetyltransferase domain-containing protein</fullName>
    </recommendedName>
</protein>
<gene>
    <name evidence="2" type="ORF">S12H4_32178</name>
</gene>
<dbReference type="EMBL" id="BARW01018846">
    <property type="protein sequence ID" value="GAJ02286.1"/>
    <property type="molecule type" value="Genomic_DNA"/>
</dbReference>
<organism evidence="2">
    <name type="scientific">marine sediment metagenome</name>
    <dbReference type="NCBI Taxonomy" id="412755"/>
    <lineage>
        <taxon>unclassified sequences</taxon>
        <taxon>metagenomes</taxon>
        <taxon>ecological metagenomes</taxon>
    </lineage>
</organism>
<reference evidence="2" key="1">
    <citation type="journal article" date="2014" name="Front. Microbiol.">
        <title>High frequency of phylogenetically diverse reductive dehalogenase-homologous genes in deep subseafloor sedimentary metagenomes.</title>
        <authorList>
            <person name="Kawai M."/>
            <person name="Futagami T."/>
            <person name="Toyoda A."/>
            <person name="Takaki Y."/>
            <person name="Nishi S."/>
            <person name="Hori S."/>
            <person name="Arai W."/>
            <person name="Tsubouchi T."/>
            <person name="Morono Y."/>
            <person name="Uchiyama I."/>
            <person name="Ito T."/>
            <person name="Fujiyama A."/>
            <person name="Inagaki F."/>
            <person name="Takami H."/>
        </authorList>
    </citation>
    <scope>NUCLEOTIDE SEQUENCE</scope>
    <source>
        <strain evidence="2">Expedition CK06-06</strain>
    </source>
</reference>
<dbReference type="PROSITE" id="PS51186">
    <property type="entry name" value="GNAT"/>
    <property type="match status" value="1"/>
</dbReference>
<feature type="domain" description="N-acetyltransferase" evidence="1">
    <location>
        <begin position="56"/>
        <end position="175"/>
    </location>
</feature>
<name>X1UQW7_9ZZZZ</name>
<feature type="non-terminal residue" evidence="2">
    <location>
        <position position="175"/>
    </location>
</feature>
<dbReference type="Pfam" id="PF13508">
    <property type="entry name" value="Acetyltransf_7"/>
    <property type="match status" value="1"/>
</dbReference>
<dbReference type="InterPro" id="IPR016181">
    <property type="entry name" value="Acyl_CoA_acyltransferase"/>
</dbReference>
<evidence type="ECO:0000313" key="2">
    <source>
        <dbReference type="EMBL" id="GAJ02286.1"/>
    </source>
</evidence>
<dbReference type="GO" id="GO:0016747">
    <property type="term" value="F:acyltransferase activity, transferring groups other than amino-acyl groups"/>
    <property type="evidence" value="ECO:0007669"/>
    <property type="project" value="InterPro"/>
</dbReference>
<sequence length="175" mass="20333">MVIALTKSGCKRWGFIEKDPVFYSAPKHHIQKKRQERTLKTYPVFPPIHAHDFNGYHFRLAVLEDLESIVKFVDRLLSGHDFFCPRGQHLGYFKYKTIVVTLDDEKLIGWAVRQKNGSLIHLLVDTDYRGMGIGTHLLKILDPLFIRSKFDQSTGDPLPFYEKHGYQKTSDERIG</sequence>
<dbReference type="SUPFAM" id="SSF55729">
    <property type="entry name" value="Acyl-CoA N-acyltransferases (Nat)"/>
    <property type="match status" value="1"/>
</dbReference>
<dbReference type="Gene3D" id="3.40.630.30">
    <property type="match status" value="1"/>
</dbReference>
<proteinExistence type="predicted"/>
<dbReference type="AlphaFoldDB" id="X1UQW7"/>
<dbReference type="CDD" id="cd04301">
    <property type="entry name" value="NAT_SF"/>
    <property type="match status" value="1"/>
</dbReference>
<dbReference type="InterPro" id="IPR000182">
    <property type="entry name" value="GNAT_dom"/>
</dbReference>
<evidence type="ECO:0000259" key="1">
    <source>
        <dbReference type="PROSITE" id="PS51186"/>
    </source>
</evidence>